<evidence type="ECO:0000313" key="2">
    <source>
        <dbReference type="EMBL" id="SHL54955.1"/>
    </source>
</evidence>
<name>A0A1M7BIU2_9RHOB</name>
<dbReference type="GO" id="GO:0003677">
    <property type="term" value="F:DNA binding"/>
    <property type="evidence" value="ECO:0007669"/>
    <property type="project" value="InterPro"/>
</dbReference>
<accession>A0A1M7BIU2</accession>
<dbReference type="GO" id="GO:0006355">
    <property type="term" value="P:regulation of DNA-templated transcription"/>
    <property type="evidence" value="ECO:0007669"/>
    <property type="project" value="InterPro"/>
</dbReference>
<reference evidence="2 3" key="1">
    <citation type="submission" date="2016-11" db="EMBL/GenBank/DDBJ databases">
        <authorList>
            <person name="Jaros S."/>
            <person name="Januszkiewicz K."/>
            <person name="Wedrychowicz H."/>
        </authorList>
    </citation>
    <scope>NUCLEOTIDE SEQUENCE [LARGE SCALE GENOMIC DNA]</scope>
    <source>
        <strain evidence="2 3">DSM 29589</strain>
    </source>
</reference>
<dbReference type="EMBL" id="FRBR01000003">
    <property type="protein sequence ID" value="SHL54955.1"/>
    <property type="molecule type" value="Genomic_DNA"/>
</dbReference>
<dbReference type="STRING" id="337701.SAMN05444398_103264"/>
<dbReference type="InterPro" id="IPR009061">
    <property type="entry name" value="DNA-bd_dom_put_sf"/>
</dbReference>
<feature type="domain" description="HTH merR-type" evidence="1">
    <location>
        <begin position="9"/>
        <end position="70"/>
    </location>
</feature>
<gene>
    <name evidence="2" type="ORF">SAMN05444398_103264</name>
</gene>
<dbReference type="Pfam" id="PF13411">
    <property type="entry name" value="MerR_1"/>
    <property type="match status" value="1"/>
</dbReference>
<organism evidence="2 3">
    <name type="scientific">Roseovarius pacificus</name>
    <dbReference type="NCBI Taxonomy" id="337701"/>
    <lineage>
        <taxon>Bacteria</taxon>
        <taxon>Pseudomonadati</taxon>
        <taxon>Pseudomonadota</taxon>
        <taxon>Alphaproteobacteria</taxon>
        <taxon>Rhodobacterales</taxon>
        <taxon>Roseobacteraceae</taxon>
        <taxon>Roseovarius</taxon>
    </lineage>
</organism>
<dbReference type="Gene3D" id="1.10.1660.10">
    <property type="match status" value="1"/>
</dbReference>
<dbReference type="OrthoDB" id="7872880at2"/>
<dbReference type="Proteomes" id="UP000183974">
    <property type="component" value="Unassembled WGS sequence"/>
</dbReference>
<dbReference type="SUPFAM" id="SSF46955">
    <property type="entry name" value="Putative DNA-binding domain"/>
    <property type="match status" value="1"/>
</dbReference>
<dbReference type="RefSeq" id="WP_073034299.1">
    <property type="nucleotide sequence ID" value="NZ_BMLR01000003.1"/>
</dbReference>
<proteinExistence type="predicted"/>
<evidence type="ECO:0000259" key="1">
    <source>
        <dbReference type="Pfam" id="PF13411"/>
    </source>
</evidence>
<sequence length="176" mass="18879">MSIYTRYFSAGEVAQASGITPSTLQNWIKRDVIIGHKIEGGGSQGKHRRFSWHNVMEIATAAALVKAGVSDLGVAFYAAQSFAHVAHAAPSGKLQRLPALPYDISYGRTLLFVAGKHSQITTYKPGSDPFVRVAYGGRDREAFIVVDLLAVFDRVCVSLGLNPQEVMSQAAARGGA</sequence>
<dbReference type="InterPro" id="IPR000551">
    <property type="entry name" value="MerR-type_HTH_dom"/>
</dbReference>
<dbReference type="AlphaFoldDB" id="A0A1M7BIU2"/>
<evidence type="ECO:0000313" key="3">
    <source>
        <dbReference type="Proteomes" id="UP000183974"/>
    </source>
</evidence>
<protein>
    <submittedName>
        <fullName evidence="2">MerR HTH family regulatory protein</fullName>
    </submittedName>
</protein>
<keyword evidence="3" id="KW-1185">Reference proteome</keyword>